<sequence>MIDLKDHLQPFATATRLTPQEAANLCVGQLGIFNTLQHGPPEIRPEPTPLAQLSFHHRWLFHSEPRYCPQCLAGDGSPLQNEHGGPWRRHWYLPMVFACPIHQRLLRHACPAGSNHEIHAAPMDRSAVGSLSDPRPHPTQCRHLTGQKPSGGRRAFCGVQLADPSPDHQPADEVPELLRLQNSLITNMNRPPGDPLRVAGTPIMNHQYFTDLGIIAALVLLSWPASEGLCASPTLAAAIDEEARLRLHMSRTRQTHHHQNQFRVSQPWAAAPADARTCAAILSIAWKVLKKPTSGGLQRALAPLLIQADRTNGRATNAIRSNPRRSRALAVAMRKPWSGLRHGPRLNSAPGW</sequence>
<evidence type="ECO:0000259" key="2">
    <source>
        <dbReference type="Pfam" id="PF06527"/>
    </source>
</evidence>
<proteinExistence type="predicted"/>
<comment type="caution">
    <text evidence="3">The sequence shown here is derived from an EMBL/GenBank/DDBJ whole genome shotgun (WGS) entry which is preliminary data.</text>
</comment>
<keyword evidence="4" id="KW-1185">Reference proteome</keyword>
<reference evidence="3 4" key="1">
    <citation type="submission" date="2020-08" db="EMBL/GenBank/DDBJ databases">
        <title>Sequencing the genomes of 1000 actinobacteria strains.</title>
        <authorList>
            <person name="Klenk H.-P."/>
        </authorList>
    </citation>
    <scope>NUCLEOTIDE SEQUENCE [LARGE SCALE GENOMIC DNA]</scope>
    <source>
        <strain evidence="3 4">DSM 43023</strain>
    </source>
</reference>
<dbReference type="Pfam" id="PF06527">
    <property type="entry name" value="TniQ"/>
    <property type="match status" value="1"/>
</dbReference>
<protein>
    <recommendedName>
        <fullName evidence="2">TniQ domain-containing protein</fullName>
    </recommendedName>
</protein>
<feature type="domain" description="TniQ" evidence="2">
    <location>
        <begin position="9"/>
        <end position="106"/>
    </location>
</feature>
<dbReference type="Proteomes" id="UP000534286">
    <property type="component" value="Unassembled WGS sequence"/>
</dbReference>
<dbReference type="EMBL" id="JACHJU010000001">
    <property type="protein sequence ID" value="MBB4935947.1"/>
    <property type="molecule type" value="Genomic_DNA"/>
</dbReference>
<evidence type="ECO:0000313" key="3">
    <source>
        <dbReference type="EMBL" id="MBB4935947.1"/>
    </source>
</evidence>
<accession>A0A7W7RQC2</accession>
<evidence type="ECO:0000313" key="4">
    <source>
        <dbReference type="Proteomes" id="UP000534286"/>
    </source>
</evidence>
<name>A0A7W7RQC2_9ACTN</name>
<feature type="region of interest" description="Disordered" evidence="1">
    <location>
        <begin position="126"/>
        <end position="152"/>
    </location>
</feature>
<organism evidence="3 4">
    <name type="scientific">Streptosporangium album</name>
    <dbReference type="NCBI Taxonomy" id="47479"/>
    <lineage>
        <taxon>Bacteria</taxon>
        <taxon>Bacillati</taxon>
        <taxon>Actinomycetota</taxon>
        <taxon>Actinomycetes</taxon>
        <taxon>Streptosporangiales</taxon>
        <taxon>Streptosporangiaceae</taxon>
        <taxon>Streptosporangium</taxon>
    </lineage>
</organism>
<gene>
    <name evidence="3" type="ORF">FHR32_000252</name>
</gene>
<dbReference type="AlphaFoldDB" id="A0A7W7RQC2"/>
<evidence type="ECO:0000256" key="1">
    <source>
        <dbReference type="SAM" id="MobiDB-lite"/>
    </source>
</evidence>
<dbReference type="InterPro" id="IPR009492">
    <property type="entry name" value="TniQ"/>
</dbReference>